<accession>A0ABU6W3A6</accession>
<sequence length="408" mass="46473">MVGVHVLRFRSRAWEHILILVERGDRATSYPCWARQTGSILSCRVVPVFLPSRRAWTLFGPYYRLNIIHVSMWAVPCYRSVVSDLSSQVGPPDGMWAEWVRSAFCVVWSNGPSKIGPRWASSLGSEVGYEHCSYAELWPLTGALRVIEYPQNERDPCRRETRFRVRRCPFVHGGYSLSFSLLLQYLTPLSIIITNLSSSLFPSLLPSPSMLRRGAVALSRELGSSSSCVADVDSDLSFFLFISCFTFLFQLLVVIRPFSLLETQRLRGGRGRDSGFGTGRTFPEFNRIFVLCLFIVMARGDISVMPANVPEDMDWVEDVVLLSKSVVDEELLASFREAHAVYVTVSEESRYELVAPSSEERVCYYNIGHPEERHFIYMYECLFSKLGVRVPFTQFEQDVLYECHVAPT</sequence>
<gene>
    <name evidence="2" type="ORF">PIB30_009735</name>
</gene>
<evidence type="ECO:0000313" key="3">
    <source>
        <dbReference type="Proteomes" id="UP001341840"/>
    </source>
</evidence>
<keyword evidence="3" id="KW-1185">Reference proteome</keyword>
<dbReference type="EMBL" id="JASCZI010181265">
    <property type="protein sequence ID" value="MED6180382.1"/>
    <property type="molecule type" value="Genomic_DNA"/>
</dbReference>
<proteinExistence type="predicted"/>
<evidence type="ECO:0000313" key="2">
    <source>
        <dbReference type="EMBL" id="MED6180382.1"/>
    </source>
</evidence>
<comment type="caution">
    <text evidence="2">The sequence shown here is derived from an EMBL/GenBank/DDBJ whole genome shotgun (WGS) entry which is preliminary data.</text>
</comment>
<keyword evidence="1" id="KW-0472">Membrane</keyword>
<feature type="transmembrane region" description="Helical" evidence="1">
    <location>
        <begin position="236"/>
        <end position="255"/>
    </location>
</feature>
<name>A0ABU6W3A6_9FABA</name>
<evidence type="ECO:0000256" key="1">
    <source>
        <dbReference type="SAM" id="Phobius"/>
    </source>
</evidence>
<keyword evidence="1" id="KW-0812">Transmembrane</keyword>
<reference evidence="2 3" key="1">
    <citation type="journal article" date="2023" name="Plants (Basel)">
        <title>Bridging the Gap: Combining Genomics and Transcriptomics Approaches to Understand Stylosanthes scabra, an Orphan Legume from the Brazilian Caatinga.</title>
        <authorList>
            <person name="Ferreira-Neto J.R.C."/>
            <person name="da Silva M.D."/>
            <person name="Binneck E."/>
            <person name="de Melo N.F."/>
            <person name="da Silva R.H."/>
            <person name="de Melo A.L.T.M."/>
            <person name="Pandolfi V."/>
            <person name="Bustamante F.O."/>
            <person name="Brasileiro-Vidal A.C."/>
            <person name="Benko-Iseppon A.M."/>
        </authorList>
    </citation>
    <scope>NUCLEOTIDE SEQUENCE [LARGE SCALE GENOMIC DNA]</scope>
    <source>
        <tissue evidence="2">Leaves</tissue>
    </source>
</reference>
<organism evidence="2 3">
    <name type="scientific">Stylosanthes scabra</name>
    <dbReference type="NCBI Taxonomy" id="79078"/>
    <lineage>
        <taxon>Eukaryota</taxon>
        <taxon>Viridiplantae</taxon>
        <taxon>Streptophyta</taxon>
        <taxon>Embryophyta</taxon>
        <taxon>Tracheophyta</taxon>
        <taxon>Spermatophyta</taxon>
        <taxon>Magnoliopsida</taxon>
        <taxon>eudicotyledons</taxon>
        <taxon>Gunneridae</taxon>
        <taxon>Pentapetalae</taxon>
        <taxon>rosids</taxon>
        <taxon>fabids</taxon>
        <taxon>Fabales</taxon>
        <taxon>Fabaceae</taxon>
        <taxon>Papilionoideae</taxon>
        <taxon>50 kb inversion clade</taxon>
        <taxon>dalbergioids sensu lato</taxon>
        <taxon>Dalbergieae</taxon>
        <taxon>Pterocarpus clade</taxon>
        <taxon>Stylosanthes</taxon>
    </lineage>
</organism>
<dbReference type="Proteomes" id="UP001341840">
    <property type="component" value="Unassembled WGS sequence"/>
</dbReference>
<keyword evidence="1" id="KW-1133">Transmembrane helix</keyword>
<feature type="transmembrane region" description="Helical" evidence="1">
    <location>
        <begin position="168"/>
        <end position="193"/>
    </location>
</feature>
<protein>
    <submittedName>
        <fullName evidence="2">Uncharacterized protein</fullName>
    </submittedName>
</protein>